<reference evidence="1 2" key="1">
    <citation type="submission" date="2024-01" db="EMBL/GenBank/DDBJ databases">
        <title>Genome assemblies of Stephania.</title>
        <authorList>
            <person name="Yang L."/>
        </authorList>
    </citation>
    <scope>NUCLEOTIDE SEQUENCE [LARGE SCALE GENOMIC DNA]</scope>
    <source>
        <strain evidence="1">YNDBR</strain>
        <tissue evidence="1">Leaf</tissue>
    </source>
</reference>
<comment type="caution">
    <text evidence="1">The sequence shown here is derived from an EMBL/GenBank/DDBJ whole genome shotgun (WGS) entry which is preliminary data.</text>
</comment>
<proteinExistence type="predicted"/>
<gene>
    <name evidence="1" type="ORF">Syun_002053</name>
</gene>
<dbReference type="AlphaFoldDB" id="A0AAP0Q7P9"/>
<organism evidence="1 2">
    <name type="scientific">Stephania yunnanensis</name>
    <dbReference type="NCBI Taxonomy" id="152371"/>
    <lineage>
        <taxon>Eukaryota</taxon>
        <taxon>Viridiplantae</taxon>
        <taxon>Streptophyta</taxon>
        <taxon>Embryophyta</taxon>
        <taxon>Tracheophyta</taxon>
        <taxon>Spermatophyta</taxon>
        <taxon>Magnoliopsida</taxon>
        <taxon>Ranunculales</taxon>
        <taxon>Menispermaceae</taxon>
        <taxon>Menispermoideae</taxon>
        <taxon>Cissampelideae</taxon>
        <taxon>Stephania</taxon>
    </lineage>
</organism>
<sequence length="312" mass="35090">MPPCLFLLLSACRRSLIHRFGPSLFYLHVPLPREFLHVPLPLLLRRDVAPCSGTPANPPLLRLRRACKIVVQYGGEWVTTDGGNKMYNANTNAEMNMCQEITRSNNWMSLRGYSWCTVSNEEGLVLQNRKRMDFKEPLSYSKTTQYWNPRDGPKWPLVGIGQGSNSPSVLALTYGGNIEDVYGFVVAELARLVSIYIYFGGSRVACLASRSRRACSPSWELHHSEKFHDDTNFGATNIYDVLATPNHMRSSIVSVSLFGEVDDWWCTTVASMWTLWSTVDVMMSESVGTHESNLIVFSPYEAYMAPKLVGSA</sequence>
<dbReference type="Proteomes" id="UP001420932">
    <property type="component" value="Unassembled WGS sequence"/>
</dbReference>
<dbReference type="EMBL" id="JBBNAF010000001">
    <property type="protein sequence ID" value="KAK9169913.1"/>
    <property type="molecule type" value="Genomic_DNA"/>
</dbReference>
<evidence type="ECO:0000313" key="2">
    <source>
        <dbReference type="Proteomes" id="UP001420932"/>
    </source>
</evidence>
<accession>A0AAP0Q7P9</accession>
<keyword evidence="2" id="KW-1185">Reference proteome</keyword>
<protein>
    <submittedName>
        <fullName evidence="1">Uncharacterized protein</fullName>
    </submittedName>
</protein>
<evidence type="ECO:0000313" key="1">
    <source>
        <dbReference type="EMBL" id="KAK9169913.1"/>
    </source>
</evidence>
<name>A0AAP0Q7P9_9MAGN</name>